<protein>
    <submittedName>
        <fullName evidence="2">Uncharacterized protein</fullName>
    </submittedName>
</protein>
<dbReference type="EMBL" id="HBGJ01004422">
    <property type="protein sequence ID" value="CAD9244281.1"/>
    <property type="molecule type" value="Transcribed_RNA"/>
</dbReference>
<organism evidence="2">
    <name type="scientific">Phaeomonas parva</name>
    <dbReference type="NCBI Taxonomy" id="124430"/>
    <lineage>
        <taxon>Eukaryota</taxon>
        <taxon>Sar</taxon>
        <taxon>Stramenopiles</taxon>
        <taxon>Ochrophyta</taxon>
        <taxon>Pinguiophyceae</taxon>
        <taxon>Pinguiochrysidales</taxon>
        <taxon>Pinguiochrysidaceae</taxon>
        <taxon>Phaeomonas</taxon>
    </lineage>
</organism>
<gene>
    <name evidence="2" type="ORF">PPAR1163_LOCUS2629</name>
</gene>
<feature type="compositionally biased region" description="Polar residues" evidence="1">
    <location>
        <begin position="218"/>
        <end position="230"/>
    </location>
</feature>
<name>A0A7S1XLD4_9STRA</name>
<reference evidence="2" key="1">
    <citation type="submission" date="2021-01" db="EMBL/GenBank/DDBJ databases">
        <authorList>
            <person name="Corre E."/>
            <person name="Pelletier E."/>
            <person name="Niang G."/>
            <person name="Scheremetjew M."/>
            <person name="Finn R."/>
            <person name="Kale V."/>
            <person name="Holt S."/>
            <person name="Cochrane G."/>
            <person name="Meng A."/>
            <person name="Brown T."/>
            <person name="Cohen L."/>
        </authorList>
    </citation>
    <scope>NUCLEOTIDE SEQUENCE</scope>
    <source>
        <strain evidence="2">CCMP2877</strain>
    </source>
</reference>
<feature type="compositionally biased region" description="Polar residues" evidence="1">
    <location>
        <begin position="82"/>
        <end position="91"/>
    </location>
</feature>
<feature type="compositionally biased region" description="Polar residues" evidence="1">
    <location>
        <begin position="16"/>
        <end position="27"/>
    </location>
</feature>
<proteinExistence type="predicted"/>
<feature type="region of interest" description="Disordered" evidence="1">
    <location>
        <begin position="135"/>
        <end position="160"/>
    </location>
</feature>
<sequence length="279" mass="28146">MDNNPSPVVKGASLGPGSNTMAMQSSYDAGGRMSQLPTAGPMAPGQAPAGAPTPVETPRSLVGKPSQSQSWAWANPPVISPDSASASSMQPLSFDGASPRPAGLVALNEAFRRGLMPGKRKLGGDANSMKADSLNSLSSSMSGGLSSGVAGGVSSGSVSASFDPEAIPSAALPFDRPITGAVTGDAVANTGKLPSPSPMQAGSAYEGTNLLMEKKPSRSPNSGGVPTSTLEDMAFLRSFPGSPGPPTLQQEGSPVWVGGTVSTSPAQWNDKDLMYSREI</sequence>
<feature type="compositionally biased region" description="Basic and acidic residues" evidence="1">
    <location>
        <begin position="269"/>
        <end position="279"/>
    </location>
</feature>
<feature type="compositionally biased region" description="Low complexity" evidence="1">
    <location>
        <begin position="135"/>
        <end position="144"/>
    </location>
</feature>
<feature type="region of interest" description="Disordered" evidence="1">
    <location>
        <begin position="213"/>
        <end position="279"/>
    </location>
</feature>
<evidence type="ECO:0000256" key="1">
    <source>
        <dbReference type="SAM" id="MobiDB-lite"/>
    </source>
</evidence>
<feature type="compositionally biased region" description="Gly residues" evidence="1">
    <location>
        <begin position="145"/>
        <end position="154"/>
    </location>
</feature>
<accession>A0A7S1XLD4</accession>
<evidence type="ECO:0000313" key="2">
    <source>
        <dbReference type="EMBL" id="CAD9244281.1"/>
    </source>
</evidence>
<dbReference type="AlphaFoldDB" id="A0A7S1XLD4"/>
<feature type="region of interest" description="Disordered" evidence="1">
    <location>
        <begin position="1"/>
        <end position="101"/>
    </location>
</feature>
<feature type="compositionally biased region" description="Low complexity" evidence="1">
    <location>
        <begin position="37"/>
        <end position="54"/>
    </location>
</feature>